<keyword evidence="5 6" id="KW-0482">Metalloprotease</keyword>
<dbReference type="SMART" id="SM00235">
    <property type="entry name" value="ZnMc"/>
    <property type="match status" value="1"/>
</dbReference>
<feature type="binding site" evidence="6">
    <location>
        <position position="147"/>
    </location>
    <ligand>
        <name>Zn(2+)</name>
        <dbReference type="ChEBI" id="CHEBI:29105"/>
        <note>catalytic</note>
    </ligand>
</feature>
<reference evidence="9" key="2">
    <citation type="submission" date="2025-09" db="UniProtKB">
        <authorList>
            <consortium name="Ensembl"/>
        </authorList>
    </citation>
    <scope>IDENTIFICATION</scope>
</reference>
<dbReference type="GO" id="GO:0008270">
    <property type="term" value="F:zinc ion binding"/>
    <property type="evidence" value="ECO:0007669"/>
    <property type="project" value="UniProtKB-UniRule"/>
</dbReference>
<dbReference type="PANTHER" id="PTHR10127">
    <property type="entry name" value="DISCOIDIN, CUB, EGF, LAMININ , AND ZINC METALLOPROTEASE DOMAIN CONTAINING"/>
    <property type="match status" value="1"/>
</dbReference>
<dbReference type="InterPro" id="IPR024079">
    <property type="entry name" value="MetalloPept_cat_dom_sf"/>
</dbReference>
<evidence type="ECO:0000259" key="8">
    <source>
        <dbReference type="PROSITE" id="PS51864"/>
    </source>
</evidence>
<evidence type="ECO:0000256" key="6">
    <source>
        <dbReference type="PROSITE-ProRule" id="PRU01211"/>
    </source>
</evidence>
<feature type="signal peptide" evidence="7">
    <location>
        <begin position="1"/>
        <end position="19"/>
    </location>
</feature>
<keyword evidence="4 6" id="KW-0862">Zinc</keyword>
<dbReference type="InterPro" id="IPR001506">
    <property type="entry name" value="Peptidase_M12A"/>
</dbReference>
<proteinExistence type="predicted"/>
<dbReference type="GeneID" id="107091065"/>
<dbReference type="OrthoDB" id="291007at2759"/>
<name>A0A3Q2FGZ4_CYPVA</name>
<keyword evidence="2 6" id="KW-0479">Metal-binding</keyword>
<feature type="chain" id="PRO_5018377537" description="Metalloendopeptidase" evidence="7">
    <location>
        <begin position="20"/>
        <end position="244"/>
    </location>
</feature>
<reference evidence="9" key="1">
    <citation type="submission" date="2025-08" db="UniProtKB">
        <authorList>
            <consortium name="Ensembl"/>
        </authorList>
    </citation>
    <scope>IDENTIFICATION</scope>
</reference>
<dbReference type="Gene3D" id="3.40.390.10">
    <property type="entry name" value="Collagenase (Catalytic Domain)"/>
    <property type="match status" value="1"/>
</dbReference>
<dbReference type="Ensembl" id="ENSCVAT00000010587.1">
    <property type="protein sequence ID" value="ENSCVAP00000003110.1"/>
    <property type="gene ID" value="ENSCVAG00000004271.1"/>
</dbReference>
<dbReference type="OMA" id="YLYFMSK"/>
<feature type="binding site" evidence="6">
    <location>
        <position position="153"/>
    </location>
    <ligand>
        <name>Zn(2+)</name>
        <dbReference type="ChEBI" id="CHEBI:29105"/>
        <note>catalytic</note>
    </ligand>
</feature>
<dbReference type="PANTHER" id="PTHR10127:SF780">
    <property type="entry name" value="METALLOENDOPEPTIDASE"/>
    <property type="match status" value="1"/>
</dbReference>
<dbReference type="PRINTS" id="PR00480">
    <property type="entry name" value="ASTACIN"/>
</dbReference>
<evidence type="ECO:0000256" key="5">
    <source>
        <dbReference type="ARBA" id="ARBA00023049"/>
    </source>
</evidence>
<evidence type="ECO:0000256" key="2">
    <source>
        <dbReference type="ARBA" id="ARBA00022723"/>
    </source>
</evidence>
<keyword evidence="7" id="KW-0732">Signal</keyword>
<protein>
    <recommendedName>
        <fullName evidence="7">Metalloendopeptidase</fullName>
        <ecNumber evidence="7">3.4.24.-</ecNumber>
    </recommendedName>
</protein>
<dbReference type="RefSeq" id="XP_015240277.1">
    <property type="nucleotide sequence ID" value="XM_015384791.1"/>
</dbReference>
<comment type="caution">
    <text evidence="6">Lacks conserved residue(s) required for the propagation of feature annotation.</text>
</comment>
<keyword evidence="3 6" id="KW-0378">Hydrolase</keyword>
<dbReference type="RefSeq" id="XP_015240278.1">
    <property type="nucleotide sequence ID" value="XM_015384792.1"/>
</dbReference>
<dbReference type="EC" id="3.4.24.-" evidence="7"/>
<accession>A0A3Q2FGZ4</accession>
<dbReference type="Pfam" id="PF01400">
    <property type="entry name" value="Astacin"/>
    <property type="match status" value="1"/>
</dbReference>
<sequence>MSAAFLFLLLLSGTNLLLSTPIDGNNSEKPRLLDDIAIPDTLFRNADPCTAIGCKWPKSGFLVNVPYEISSNYTQRERRTILKGLKSFHRRTCIRFVPRRPDDQDYIHFFSEEGCWSYVGRQDGGQNISLESDSCLDLATIQHEVLHALGFHHEQVRSDRDKYVRIHFENIDEEEEHNFDKEETNNLGTPYDFNSVMEYSNDAFSKNGKPTIVAKCNPKMKFGHAKKMSFNDIARVNKLYKCKW</sequence>
<feature type="active site" evidence="6">
    <location>
        <position position="144"/>
    </location>
</feature>
<dbReference type="GeneTree" id="ENSGT00940000163716"/>
<dbReference type="GO" id="GO:0006508">
    <property type="term" value="P:proteolysis"/>
    <property type="evidence" value="ECO:0007669"/>
    <property type="project" value="UniProtKB-KW"/>
</dbReference>
<organism evidence="9 10">
    <name type="scientific">Cyprinodon variegatus</name>
    <name type="common">Sheepshead minnow</name>
    <dbReference type="NCBI Taxonomy" id="28743"/>
    <lineage>
        <taxon>Eukaryota</taxon>
        <taxon>Metazoa</taxon>
        <taxon>Chordata</taxon>
        <taxon>Craniata</taxon>
        <taxon>Vertebrata</taxon>
        <taxon>Euteleostomi</taxon>
        <taxon>Actinopterygii</taxon>
        <taxon>Neopterygii</taxon>
        <taxon>Teleostei</taxon>
        <taxon>Neoteleostei</taxon>
        <taxon>Acanthomorphata</taxon>
        <taxon>Ovalentaria</taxon>
        <taxon>Atherinomorphae</taxon>
        <taxon>Cyprinodontiformes</taxon>
        <taxon>Cyprinodontidae</taxon>
        <taxon>Cyprinodon</taxon>
    </lineage>
</organism>
<dbReference type="Proteomes" id="UP000265020">
    <property type="component" value="Unassembled WGS sequence"/>
</dbReference>
<dbReference type="PROSITE" id="PS51864">
    <property type="entry name" value="ASTACIN"/>
    <property type="match status" value="1"/>
</dbReference>
<dbReference type="FunFam" id="3.40.390.10:FF:000065">
    <property type="entry name" value="Metalloendopeptidase"/>
    <property type="match status" value="1"/>
</dbReference>
<comment type="cofactor">
    <cofactor evidence="6 7">
        <name>Zn(2+)</name>
        <dbReference type="ChEBI" id="CHEBI:29105"/>
    </cofactor>
    <text evidence="6 7">Binds 1 zinc ion per subunit.</text>
</comment>
<dbReference type="SUPFAM" id="SSF55486">
    <property type="entry name" value="Metalloproteases ('zincins'), catalytic domain"/>
    <property type="match status" value="1"/>
</dbReference>
<evidence type="ECO:0000313" key="9">
    <source>
        <dbReference type="Ensembl" id="ENSCVAP00000003110.1"/>
    </source>
</evidence>
<dbReference type="KEGG" id="cvg:107091065"/>
<feature type="binding site" evidence="6">
    <location>
        <position position="143"/>
    </location>
    <ligand>
        <name>Zn(2+)</name>
        <dbReference type="ChEBI" id="CHEBI:29105"/>
        <note>catalytic</note>
    </ligand>
</feature>
<evidence type="ECO:0000256" key="3">
    <source>
        <dbReference type="ARBA" id="ARBA00022801"/>
    </source>
</evidence>
<feature type="domain" description="Peptidase M12A" evidence="8">
    <location>
        <begin position="45"/>
        <end position="243"/>
    </location>
</feature>
<evidence type="ECO:0000313" key="10">
    <source>
        <dbReference type="Proteomes" id="UP000265020"/>
    </source>
</evidence>
<dbReference type="AlphaFoldDB" id="A0A3Q2FGZ4"/>
<evidence type="ECO:0000256" key="1">
    <source>
        <dbReference type="ARBA" id="ARBA00022670"/>
    </source>
</evidence>
<dbReference type="GO" id="GO:0004222">
    <property type="term" value="F:metalloendopeptidase activity"/>
    <property type="evidence" value="ECO:0007669"/>
    <property type="project" value="UniProtKB-UniRule"/>
</dbReference>
<keyword evidence="1 6" id="KW-0645">Protease</keyword>
<evidence type="ECO:0000256" key="4">
    <source>
        <dbReference type="ARBA" id="ARBA00022833"/>
    </source>
</evidence>
<dbReference type="InterPro" id="IPR006026">
    <property type="entry name" value="Peptidase_Metallo"/>
</dbReference>
<evidence type="ECO:0000256" key="7">
    <source>
        <dbReference type="RuleBase" id="RU361183"/>
    </source>
</evidence>
<keyword evidence="10" id="KW-1185">Reference proteome</keyword>